<evidence type="ECO:0000313" key="1">
    <source>
        <dbReference type="EMBL" id="MDQ7250264.1"/>
    </source>
</evidence>
<dbReference type="RefSeq" id="WP_379959294.1">
    <property type="nucleotide sequence ID" value="NZ_JAUYVI010000006.1"/>
</dbReference>
<organism evidence="1 2">
    <name type="scientific">Dongia sedimenti</name>
    <dbReference type="NCBI Taxonomy" id="3064282"/>
    <lineage>
        <taxon>Bacteria</taxon>
        <taxon>Pseudomonadati</taxon>
        <taxon>Pseudomonadota</taxon>
        <taxon>Alphaproteobacteria</taxon>
        <taxon>Rhodospirillales</taxon>
        <taxon>Dongiaceae</taxon>
        <taxon>Dongia</taxon>
    </lineage>
</organism>
<keyword evidence="2" id="KW-1185">Reference proteome</keyword>
<evidence type="ECO:0000313" key="2">
    <source>
        <dbReference type="Proteomes" id="UP001230156"/>
    </source>
</evidence>
<evidence type="ECO:0008006" key="3">
    <source>
        <dbReference type="Google" id="ProtNLM"/>
    </source>
</evidence>
<comment type="caution">
    <text evidence="1">The sequence shown here is derived from an EMBL/GenBank/DDBJ whole genome shotgun (WGS) entry which is preliminary data.</text>
</comment>
<proteinExistence type="predicted"/>
<gene>
    <name evidence="1" type="ORF">Q8A70_21415</name>
</gene>
<accession>A0ABU0YRC8</accession>
<dbReference type="EMBL" id="JAUYVI010000006">
    <property type="protein sequence ID" value="MDQ7250264.1"/>
    <property type="molecule type" value="Genomic_DNA"/>
</dbReference>
<name>A0ABU0YRC8_9PROT</name>
<reference evidence="2" key="1">
    <citation type="submission" date="2023-08" db="EMBL/GenBank/DDBJ databases">
        <title>Rhodospirillaceae gen. nov., a novel taxon isolated from the Yangtze River Yuezi River estuary sludge.</title>
        <authorList>
            <person name="Ruan L."/>
        </authorList>
    </citation>
    <scope>NUCLEOTIDE SEQUENCE [LARGE SCALE GENOMIC DNA]</scope>
    <source>
        <strain evidence="2">R-7</strain>
    </source>
</reference>
<protein>
    <recommendedName>
        <fullName evidence="3">Lipoprotein</fullName>
    </recommendedName>
</protein>
<dbReference type="Proteomes" id="UP001230156">
    <property type="component" value="Unassembled WGS sequence"/>
</dbReference>
<sequence length="108" mass="11969">MLLASCAGREPNPQPEASVYDKYYTCQDIREEKGRIFAAVQDRGVEQASIRQRDNDLMSRTIPFLPPALAAVDEARMSGSKKTAQEIEIDALQARDKHLDGMAADRGC</sequence>